<evidence type="ECO:0000313" key="3">
    <source>
        <dbReference type="EMBL" id="KAI9632460.1"/>
    </source>
</evidence>
<sequence length="282" mass="29753">MEYPGVAFITGAGGTGIGNAVALAFVRAGCTKLVITDINPSSLSATESSLSRATSHPIEILAISGDISKEQFISDLFGQVRSRFGRIDYAVNAAGIIGDQLSTVESTLEAFDKVNGVNYRGLWMCVREQLKMMKEQEISAREGVAPGRGQRGSIVNIASQLGIVGRPNSSSYCAGKAAVIGLTRCDAIDASPFRIRVNAVCPGIVDTPMVKHQRDVMDIDPSVPVVPGDPPSADMAHFIAMAPMNRMGLAEEIADVTVFLSGEKASFVQGAAWVVDGGYTIN</sequence>
<dbReference type="PRINTS" id="PR00080">
    <property type="entry name" value="SDRFAMILY"/>
</dbReference>
<evidence type="ECO:0000256" key="1">
    <source>
        <dbReference type="ARBA" id="ARBA00006484"/>
    </source>
</evidence>
<comment type="similarity">
    <text evidence="1">Belongs to the short-chain dehydrogenases/reductases (SDR) family.</text>
</comment>
<dbReference type="PANTHER" id="PTHR24321">
    <property type="entry name" value="DEHYDROGENASES, SHORT CHAIN"/>
    <property type="match status" value="1"/>
</dbReference>
<dbReference type="AlphaFoldDB" id="A0AA38LR22"/>
<dbReference type="EMBL" id="JAKWFO010000014">
    <property type="protein sequence ID" value="KAI9632460.1"/>
    <property type="molecule type" value="Genomic_DNA"/>
</dbReference>
<proteinExistence type="inferred from homology"/>
<dbReference type="PRINTS" id="PR00081">
    <property type="entry name" value="GDHRDH"/>
</dbReference>
<dbReference type="RefSeq" id="XP_052942237.1">
    <property type="nucleotide sequence ID" value="XM_053091255.1"/>
</dbReference>
<protein>
    <submittedName>
        <fullName evidence="3">Oxidoreductase</fullName>
    </submittedName>
</protein>
<accession>A0AA38LR22</accession>
<name>A0AA38LR22_9TREE</name>
<dbReference type="Pfam" id="PF13561">
    <property type="entry name" value="adh_short_C2"/>
    <property type="match status" value="1"/>
</dbReference>
<dbReference type="InterPro" id="IPR002347">
    <property type="entry name" value="SDR_fam"/>
</dbReference>
<evidence type="ECO:0000313" key="4">
    <source>
        <dbReference type="Proteomes" id="UP001164286"/>
    </source>
</evidence>
<gene>
    <name evidence="3" type="ORF">MKK02DRAFT_40763</name>
</gene>
<organism evidence="3 4">
    <name type="scientific">Dioszegia hungarica</name>
    <dbReference type="NCBI Taxonomy" id="4972"/>
    <lineage>
        <taxon>Eukaryota</taxon>
        <taxon>Fungi</taxon>
        <taxon>Dikarya</taxon>
        <taxon>Basidiomycota</taxon>
        <taxon>Agaricomycotina</taxon>
        <taxon>Tremellomycetes</taxon>
        <taxon>Tremellales</taxon>
        <taxon>Bulleribasidiaceae</taxon>
        <taxon>Dioszegia</taxon>
    </lineage>
</organism>
<dbReference type="GeneID" id="77730460"/>
<reference evidence="3" key="1">
    <citation type="journal article" date="2022" name="G3 (Bethesda)">
        <title>High quality genome of the basidiomycete yeast Dioszegia hungarica PDD-24b-2 isolated from cloud water.</title>
        <authorList>
            <person name="Jarrige D."/>
            <person name="Haridas S."/>
            <person name="Bleykasten-Grosshans C."/>
            <person name="Joly M."/>
            <person name="Nadalig T."/>
            <person name="Sancelme M."/>
            <person name="Vuilleumier S."/>
            <person name="Grigoriev I.V."/>
            <person name="Amato P."/>
            <person name="Bringel F."/>
        </authorList>
    </citation>
    <scope>NUCLEOTIDE SEQUENCE</scope>
    <source>
        <strain evidence="3">PDD-24b-2</strain>
    </source>
</reference>
<dbReference type="GO" id="GO:0016491">
    <property type="term" value="F:oxidoreductase activity"/>
    <property type="evidence" value="ECO:0007669"/>
    <property type="project" value="UniProtKB-KW"/>
</dbReference>
<dbReference type="CDD" id="cd05233">
    <property type="entry name" value="SDR_c"/>
    <property type="match status" value="1"/>
</dbReference>
<dbReference type="SUPFAM" id="SSF51735">
    <property type="entry name" value="NAD(P)-binding Rossmann-fold domains"/>
    <property type="match status" value="1"/>
</dbReference>
<dbReference type="Proteomes" id="UP001164286">
    <property type="component" value="Unassembled WGS sequence"/>
</dbReference>
<evidence type="ECO:0000256" key="2">
    <source>
        <dbReference type="ARBA" id="ARBA00023002"/>
    </source>
</evidence>
<comment type="caution">
    <text evidence="3">The sequence shown here is derived from an EMBL/GenBank/DDBJ whole genome shotgun (WGS) entry which is preliminary data.</text>
</comment>
<dbReference type="InterPro" id="IPR036291">
    <property type="entry name" value="NAD(P)-bd_dom_sf"/>
</dbReference>
<dbReference type="PANTHER" id="PTHR24321:SF12">
    <property type="entry name" value="SHORT-CHAIN DEHYDROGENASE_REDUCTASE FAMILY, PUTATIVE (AFU_ORTHOLOGUE AFUA_5G14340)-RELATED"/>
    <property type="match status" value="1"/>
</dbReference>
<dbReference type="Gene3D" id="3.40.50.720">
    <property type="entry name" value="NAD(P)-binding Rossmann-like Domain"/>
    <property type="match status" value="1"/>
</dbReference>
<dbReference type="FunFam" id="3.40.50.720:FF:000084">
    <property type="entry name" value="Short-chain dehydrogenase reductase"/>
    <property type="match status" value="1"/>
</dbReference>
<keyword evidence="4" id="KW-1185">Reference proteome</keyword>
<keyword evidence="2" id="KW-0560">Oxidoreductase</keyword>